<feature type="compositionally biased region" description="Basic residues" evidence="1">
    <location>
        <begin position="83"/>
        <end position="93"/>
    </location>
</feature>
<gene>
    <name evidence="3" type="ORF">B296_00033658</name>
</gene>
<proteinExistence type="predicted"/>
<dbReference type="GO" id="GO:0005634">
    <property type="term" value="C:nucleus"/>
    <property type="evidence" value="ECO:0007669"/>
    <property type="project" value="TreeGrafter"/>
</dbReference>
<dbReference type="AlphaFoldDB" id="A0A427AAE0"/>
<dbReference type="Proteomes" id="UP000287651">
    <property type="component" value="Unassembled WGS sequence"/>
</dbReference>
<sequence>MAENCSVLDTWMYRSYACISEAAIERENDALTKALQISLLRDSSSAPSAIPSPESFSTATSSLLCLPAAVNECHRRDPPAGRVAKKRRSRASKRSPTTYIATDPANFRELVQRATGTRAAGSAGEHQYPAAAVQGSPLLPTLDTSSFLHDRADLAGPDVAGSFGPTMDGPVLPEFDPFFVVSTTYPMLDTWGKRRGPSSRSLCVVVFLSGDPVSLIRSFSDGISCPRLDGKSPRVRLGRSAAGVVELRSGAFIAILTGYSYQKLLSSLLFTISLYLTMTSVILAARHAPQLDGNLSDQRLLEKCEPVHYSHVCGTILPARDNPISPEPEVQAAAYDLARTRCQDIF</sequence>
<dbReference type="EMBL" id="AMZH03003165">
    <property type="protein sequence ID" value="RRT73205.1"/>
    <property type="molecule type" value="Genomic_DNA"/>
</dbReference>
<dbReference type="Pfam" id="PF05678">
    <property type="entry name" value="VQ"/>
    <property type="match status" value="1"/>
</dbReference>
<evidence type="ECO:0000259" key="2">
    <source>
        <dbReference type="Pfam" id="PF05678"/>
    </source>
</evidence>
<feature type="domain" description="VQ" evidence="2">
    <location>
        <begin position="94"/>
        <end position="118"/>
    </location>
</feature>
<reference evidence="3 4" key="1">
    <citation type="journal article" date="2014" name="Agronomy (Basel)">
        <title>A Draft Genome Sequence for Ensete ventricosum, the Drought-Tolerant Tree Against Hunger.</title>
        <authorList>
            <person name="Harrison J."/>
            <person name="Moore K.A."/>
            <person name="Paszkiewicz K."/>
            <person name="Jones T."/>
            <person name="Grant M."/>
            <person name="Ambacheew D."/>
            <person name="Muzemil S."/>
            <person name="Studholme D.J."/>
        </authorList>
    </citation>
    <scope>NUCLEOTIDE SEQUENCE [LARGE SCALE GENOMIC DNA]</scope>
</reference>
<evidence type="ECO:0000313" key="3">
    <source>
        <dbReference type="EMBL" id="RRT73205.1"/>
    </source>
</evidence>
<comment type="caution">
    <text evidence="3">The sequence shown here is derived from an EMBL/GenBank/DDBJ whole genome shotgun (WGS) entry which is preliminary data.</text>
</comment>
<name>A0A427AAE0_ENSVE</name>
<evidence type="ECO:0000256" key="1">
    <source>
        <dbReference type="SAM" id="MobiDB-lite"/>
    </source>
</evidence>
<dbReference type="InterPro" id="IPR008889">
    <property type="entry name" value="VQ"/>
</dbReference>
<dbReference type="GO" id="GO:0006970">
    <property type="term" value="P:response to osmotic stress"/>
    <property type="evidence" value="ECO:0007669"/>
    <property type="project" value="TreeGrafter"/>
</dbReference>
<dbReference type="PANTHER" id="PTHR33179:SF9">
    <property type="entry name" value="OS01G0278000 PROTEIN"/>
    <property type="match status" value="1"/>
</dbReference>
<accession>A0A427AAE0</accession>
<dbReference type="InterPro" id="IPR039609">
    <property type="entry name" value="VQ_15/22"/>
</dbReference>
<dbReference type="PANTHER" id="PTHR33179">
    <property type="entry name" value="VQ MOTIF-CONTAINING PROTEIN"/>
    <property type="match status" value="1"/>
</dbReference>
<organism evidence="3 4">
    <name type="scientific">Ensete ventricosum</name>
    <name type="common">Abyssinian banana</name>
    <name type="synonym">Musa ensete</name>
    <dbReference type="NCBI Taxonomy" id="4639"/>
    <lineage>
        <taxon>Eukaryota</taxon>
        <taxon>Viridiplantae</taxon>
        <taxon>Streptophyta</taxon>
        <taxon>Embryophyta</taxon>
        <taxon>Tracheophyta</taxon>
        <taxon>Spermatophyta</taxon>
        <taxon>Magnoliopsida</taxon>
        <taxon>Liliopsida</taxon>
        <taxon>Zingiberales</taxon>
        <taxon>Musaceae</taxon>
        <taxon>Ensete</taxon>
    </lineage>
</organism>
<protein>
    <recommendedName>
        <fullName evidence="2">VQ domain-containing protein</fullName>
    </recommendedName>
</protein>
<feature type="region of interest" description="Disordered" evidence="1">
    <location>
        <begin position="76"/>
        <end position="96"/>
    </location>
</feature>
<evidence type="ECO:0000313" key="4">
    <source>
        <dbReference type="Proteomes" id="UP000287651"/>
    </source>
</evidence>
<dbReference type="GO" id="GO:0005516">
    <property type="term" value="F:calmodulin binding"/>
    <property type="evidence" value="ECO:0007669"/>
    <property type="project" value="TreeGrafter"/>
</dbReference>